<organism evidence="2 3">
    <name type="scientific">Caerostris darwini</name>
    <dbReference type="NCBI Taxonomy" id="1538125"/>
    <lineage>
        <taxon>Eukaryota</taxon>
        <taxon>Metazoa</taxon>
        <taxon>Ecdysozoa</taxon>
        <taxon>Arthropoda</taxon>
        <taxon>Chelicerata</taxon>
        <taxon>Arachnida</taxon>
        <taxon>Araneae</taxon>
        <taxon>Araneomorphae</taxon>
        <taxon>Entelegynae</taxon>
        <taxon>Araneoidea</taxon>
        <taxon>Araneidae</taxon>
        <taxon>Caerostris</taxon>
    </lineage>
</organism>
<gene>
    <name evidence="2" type="ORF">CDAR_289951</name>
</gene>
<evidence type="ECO:0000256" key="1">
    <source>
        <dbReference type="SAM" id="MobiDB-lite"/>
    </source>
</evidence>
<feature type="region of interest" description="Disordered" evidence="1">
    <location>
        <begin position="63"/>
        <end position="82"/>
    </location>
</feature>
<accession>A0AAV4WZ05</accession>
<proteinExistence type="predicted"/>
<protein>
    <submittedName>
        <fullName evidence="2">Uncharacterized protein</fullName>
    </submittedName>
</protein>
<evidence type="ECO:0000313" key="2">
    <source>
        <dbReference type="EMBL" id="GIY86955.1"/>
    </source>
</evidence>
<dbReference type="EMBL" id="BPLQ01015260">
    <property type="protein sequence ID" value="GIY86955.1"/>
    <property type="molecule type" value="Genomic_DNA"/>
</dbReference>
<reference evidence="2 3" key="1">
    <citation type="submission" date="2021-06" db="EMBL/GenBank/DDBJ databases">
        <title>Caerostris darwini draft genome.</title>
        <authorList>
            <person name="Kono N."/>
            <person name="Arakawa K."/>
        </authorList>
    </citation>
    <scope>NUCLEOTIDE SEQUENCE [LARGE SCALE GENOMIC DNA]</scope>
</reference>
<dbReference type="Proteomes" id="UP001054837">
    <property type="component" value="Unassembled WGS sequence"/>
</dbReference>
<evidence type="ECO:0000313" key="3">
    <source>
        <dbReference type="Proteomes" id="UP001054837"/>
    </source>
</evidence>
<sequence length="82" mass="8989">MSIVMCIIHVAYESACYLMSEDLDGRARLLSGRAPIGGRVRMPVPYPKGGKRLQLSQKTASLPIKERQGAPLHPSRSAAERI</sequence>
<keyword evidence="3" id="KW-1185">Reference proteome</keyword>
<name>A0AAV4WZ05_9ARAC</name>
<comment type="caution">
    <text evidence="2">The sequence shown here is derived from an EMBL/GenBank/DDBJ whole genome shotgun (WGS) entry which is preliminary data.</text>
</comment>
<dbReference type="AlphaFoldDB" id="A0AAV4WZ05"/>